<dbReference type="InterPro" id="IPR019786">
    <property type="entry name" value="Zinc_finger_PHD-type_CS"/>
</dbReference>
<dbReference type="Proteomes" id="UP001595075">
    <property type="component" value="Unassembled WGS sequence"/>
</dbReference>
<evidence type="ECO:0000256" key="4">
    <source>
        <dbReference type="PROSITE-ProRule" id="PRU00146"/>
    </source>
</evidence>
<evidence type="ECO:0000256" key="1">
    <source>
        <dbReference type="ARBA" id="ARBA00022723"/>
    </source>
</evidence>
<keyword evidence="3" id="KW-0862">Zinc</keyword>
<feature type="compositionally biased region" description="Polar residues" evidence="5">
    <location>
        <begin position="410"/>
        <end position="419"/>
    </location>
</feature>
<organism evidence="7 8">
    <name type="scientific">Oculimacula yallundae</name>
    <dbReference type="NCBI Taxonomy" id="86028"/>
    <lineage>
        <taxon>Eukaryota</taxon>
        <taxon>Fungi</taxon>
        <taxon>Dikarya</taxon>
        <taxon>Ascomycota</taxon>
        <taxon>Pezizomycotina</taxon>
        <taxon>Leotiomycetes</taxon>
        <taxon>Helotiales</taxon>
        <taxon>Ploettnerulaceae</taxon>
        <taxon>Oculimacula</taxon>
    </lineage>
</organism>
<feature type="region of interest" description="Disordered" evidence="5">
    <location>
        <begin position="432"/>
        <end position="451"/>
    </location>
</feature>
<proteinExistence type="predicted"/>
<dbReference type="Pfam" id="PF00628">
    <property type="entry name" value="PHD"/>
    <property type="match status" value="1"/>
</dbReference>
<dbReference type="EMBL" id="JAZHXI010000003">
    <property type="protein sequence ID" value="KAL2073821.1"/>
    <property type="molecule type" value="Genomic_DNA"/>
</dbReference>
<protein>
    <recommendedName>
        <fullName evidence="6">PHD-type domain-containing protein</fullName>
    </recommendedName>
</protein>
<name>A0ABR4CWK1_9HELO</name>
<feature type="compositionally biased region" description="Polar residues" evidence="5">
    <location>
        <begin position="9"/>
        <end position="23"/>
    </location>
</feature>
<feature type="region of interest" description="Disordered" evidence="5">
    <location>
        <begin position="593"/>
        <end position="612"/>
    </location>
</feature>
<feature type="compositionally biased region" description="Polar residues" evidence="5">
    <location>
        <begin position="389"/>
        <end position="402"/>
    </location>
</feature>
<evidence type="ECO:0000313" key="7">
    <source>
        <dbReference type="EMBL" id="KAL2073821.1"/>
    </source>
</evidence>
<feature type="compositionally biased region" description="Polar residues" evidence="5">
    <location>
        <begin position="436"/>
        <end position="450"/>
    </location>
</feature>
<sequence>MASSPPHYTLTSKRLESLSTKQKSAPGGDLDDTRSSTSMSSNTKASVCRICKGPERLVSPLIACVVCKSRYHRSCPNPTIEKQLAEYTCGRCVEKKAKQANAAITSIHNRVTGTQDPVKLQESTATRKMTRLQMGVETQDTNDRVSPPHRSVSIILCEGKDNDGKPCPKPARSGKAENLCFMCALMAKHKKTRETPMPAPVAAQRPPINKKKLHTLRKEDRPLVTKRKRASLGNGYASRTTRHEEVTASKSSEAKPYSDKKKPVNSFRLPVQDPPNIIGHSVAATLFRSPSQDLPDTETVNGTLLPVPSAGDSSIQRPSQIVNASEIARPQSVGSKLHEGLFPTDVVLEKISEISDDALHNGIVYPEKPSQDSQFDVPKSEGRKKGALSKSTQDNPPFDNSSPEPPSPMSDASSYNIPSPQLPDFETLEQRDDVSMKSTTDEASVTSYVKSDQAGEYDGSILDSFLLQQAQRDPIYEPTSTELLDTQNWSAGDPRPFWPKRITAAQKAEKMVEIAARGGRKAKANFGNVLRPQLVQERLARGWDVHQSREKRTDLEALEAVQNLSELFGFAEGELGNCVPRSVDGKLVMQDTRESQPKWLGPGRQKKEAPLGVYPVHGGQLQVINEGGAR</sequence>
<evidence type="ECO:0000313" key="8">
    <source>
        <dbReference type="Proteomes" id="UP001595075"/>
    </source>
</evidence>
<dbReference type="InterPro" id="IPR019787">
    <property type="entry name" value="Znf_PHD-finger"/>
</dbReference>
<dbReference type="PROSITE" id="PS50016">
    <property type="entry name" value="ZF_PHD_2"/>
    <property type="match status" value="1"/>
</dbReference>
<dbReference type="InterPro" id="IPR013083">
    <property type="entry name" value="Znf_RING/FYVE/PHD"/>
</dbReference>
<dbReference type="InterPro" id="IPR011011">
    <property type="entry name" value="Znf_FYVE_PHD"/>
</dbReference>
<dbReference type="PROSITE" id="PS01359">
    <property type="entry name" value="ZF_PHD_1"/>
    <property type="match status" value="1"/>
</dbReference>
<dbReference type="Gene3D" id="3.30.40.10">
    <property type="entry name" value="Zinc/RING finger domain, C3HC4 (zinc finger)"/>
    <property type="match status" value="1"/>
</dbReference>
<accession>A0ABR4CWK1</accession>
<gene>
    <name evidence="7" type="ORF">VTL71DRAFT_11147</name>
</gene>
<feature type="compositionally biased region" description="Basic and acidic residues" evidence="5">
    <location>
        <begin position="241"/>
        <end position="262"/>
    </location>
</feature>
<evidence type="ECO:0000256" key="5">
    <source>
        <dbReference type="SAM" id="MobiDB-lite"/>
    </source>
</evidence>
<evidence type="ECO:0000256" key="3">
    <source>
        <dbReference type="ARBA" id="ARBA00022833"/>
    </source>
</evidence>
<reference evidence="7 8" key="1">
    <citation type="journal article" date="2024" name="Commun. Biol.">
        <title>Comparative genomic analysis of thermophilic fungi reveals convergent evolutionary adaptations and gene losses.</title>
        <authorList>
            <person name="Steindorff A.S."/>
            <person name="Aguilar-Pontes M.V."/>
            <person name="Robinson A.J."/>
            <person name="Andreopoulos B."/>
            <person name="LaButti K."/>
            <person name="Kuo A."/>
            <person name="Mondo S."/>
            <person name="Riley R."/>
            <person name="Otillar R."/>
            <person name="Haridas S."/>
            <person name="Lipzen A."/>
            <person name="Grimwood J."/>
            <person name="Schmutz J."/>
            <person name="Clum A."/>
            <person name="Reid I.D."/>
            <person name="Moisan M.C."/>
            <person name="Butler G."/>
            <person name="Nguyen T.T.M."/>
            <person name="Dewar K."/>
            <person name="Conant G."/>
            <person name="Drula E."/>
            <person name="Henrissat B."/>
            <person name="Hansel C."/>
            <person name="Singer S."/>
            <person name="Hutchinson M.I."/>
            <person name="de Vries R.P."/>
            <person name="Natvig D.O."/>
            <person name="Powell A.J."/>
            <person name="Tsang A."/>
            <person name="Grigoriev I.V."/>
        </authorList>
    </citation>
    <scope>NUCLEOTIDE SEQUENCE [LARGE SCALE GENOMIC DNA]</scope>
    <source>
        <strain evidence="7 8">CBS 494.80</strain>
    </source>
</reference>
<feature type="region of interest" description="Disordered" evidence="5">
    <location>
        <begin position="363"/>
        <end position="424"/>
    </location>
</feature>
<keyword evidence="1" id="KW-0479">Metal-binding</keyword>
<keyword evidence="8" id="KW-1185">Reference proteome</keyword>
<dbReference type="CDD" id="cd15489">
    <property type="entry name" value="PHD_SF"/>
    <property type="match status" value="1"/>
</dbReference>
<keyword evidence="2 4" id="KW-0863">Zinc-finger</keyword>
<feature type="region of interest" description="Disordered" evidence="5">
    <location>
        <begin position="1"/>
        <end position="40"/>
    </location>
</feature>
<evidence type="ECO:0000256" key="2">
    <source>
        <dbReference type="ARBA" id="ARBA00022771"/>
    </source>
</evidence>
<feature type="region of interest" description="Disordered" evidence="5">
    <location>
        <begin position="226"/>
        <end position="273"/>
    </location>
</feature>
<feature type="domain" description="PHD-type" evidence="6">
    <location>
        <begin position="45"/>
        <end position="95"/>
    </location>
</feature>
<evidence type="ECO:0000259" key="6">
    <source>
        <dbReference type="PROSITE" id="PS50016"/>
    </source>
</evidence>
<dbReference type="SUPFAM" id="SSF57903">
    <property type="entry name" value="FYVE/PHD zinc finger"/>
    <property type="match status" value="1"/>
</dbReference>
<comment type="caution">
    <text evidence="7">The sequence shown here is derived from an EMBL/GenBank/DDBJ whole genome shotgun (WGS) entry which is preliminary data.</text>
</comment>